<evidence type="ECO:0000313" key="13">
    <source>
        <dbReference type="Proteomes" id="UP000318307"/>
    </source>
</evidence>
<gene>
    <name evidence="12" type="ORF">LZ24_00371</name>
</gene>
<reference evidence="12 13" key="1">
    <citation type="submission" date="2019-07" db="EMBL/GenBank/DDBJ databases">
        <title>Genome sequencing of 100 strains of the haloalkaliphilic chemolithoautotrophic sulfur-oxidizing bacterium Thioalkalivibrio.</title>
        <authorList>
            <person name="Muyzer G."/>
        </authorList>
    </citation>
    <scope>NUCLEOTIDE SEQUENCE [LARGE SCALE GENOMIC DNA]</scope>
    <source>
        <strain evidence="12 13">ASO4-4</strain>
    </source>
</reference>
<evidence type="ECO:0000256" key="5">
    <source>
        <dbReference type="ARBA" id="ARBA00022827"/>
    </source>
</evidence>
<dbReference type="InterPro" id="IPR009100">
    <property type="entry name" value="AcylCoA_DH/oxidase_NM_dom_sf"/>
</dbReference>
<dbReference type="PANTHER" id="PTHR42803:SF1">
    <property type="entry name" value="BROAD-SPECIFICITY LINEAR ACYL-COA DEHYDROGENASE FADE5"/>
    <property type="match status" value="1"/>
</dbReference>
<dbReference type="AlphaFoldDB" id="A0A562S8I4"/>
<dbReference type="Gene3D" id="1.10.540.10">
    <property type="entry name" value="Acyl-CoA dehydrogenase/oxidase, N-terminal domain"/>
    <property type="match status" value="1"/>
</dbReference>
<dbReference type="InterPro" id="IPR006089">
    <property type="entry name" value="Acyl-CoA_DH_CS"/>
</dbReference>
<name>A0A562S8I4_9BACT</name>
<dbReference type="PANTHER" id="PTHR42803">
    <property type="entry name" value="ACYL-COA DEHYDROGENASE"/>
    <property type="match status" value="1"/>
</dbReference>
<comment type="caution">
    <text evidence="12">The sequence shown here is derived from an EMBL/GenBank/DDBJ whole genome shotgun (WGS) entry which is preliminary data.</text>
</comment>
<accession>A0A562S8I4</accession>
<dbReference type="GO" id="GO:0050660">
    <property type="term" value="F:flavin adenine dinucleotide binding"/>
    <property type="evidence" value="ECO:0007669"/>
    <property type="project" value="InterPro"/>
</dbReference>
<dbReference type="InterPro" id="IPR025878">
    <property type="entry name" value="Acyl-CoA_dh-like_C_dom"/>
</dbReference>
<keyword evidence="5 7" id="KW-0274">FAD</keyword>
<dbReference type="InterPro" id="IPR052166">
    <property type="entry name" value="Diverse_Acyl-CoA_DH"/>
</dbReference>
<evidence type="ECO:0000256" key="2">
    <source>
        <dbReference type="ARBA" id="ARBA00009347"/>
    </source>
</evidence>
<evidence type="ECO:0000256" key="7">
    <source>
        <dbReference type="RuleBase" id="RU362125"/>
    </source>
</evidence>
<evidence type="ECO:0000259" key="11">
    <source>
        <dbReference type="Pfam" id="PF12806"/>
    </source>
</evidence>
<evidence type="ECO:0000259" key="10">
    <source>
        <dbReference type="Pfam" id="PF02771"/>
    </source>
</evidence>
<evidence type="ECO:0008006" key="14">
    <source>
        <dbReference type="Google" id="ProtNLM"/>
    </source>
</evidence>
<dbReference type="SUPFAM" id="SSF47203">
    <property type="entry name" value="Acyl-CoA dehydrogenase C-terminal domain-like"/>
    <property type="match status" value="1"/>
</dbReference>
<evidence type="ECO:0000259" key="8">
    <source>
        <dbReference type="Pfam" id="PF00441"/>
    </source>
</evidence>
<comment type="cofactor">
    <cofactor evidence="1 7">
        <name>FAD</name>
        <dbReference type="ChEBI" id="CHEBI:57692"/>
    </cofactor>
</comment>
<dbReference type="InterPro" id="IPR046373">
    <property type="entry name" value="Acyl-CoA_Oxase/DH_mid-dom_sf"/>
</dbReference>
<dbReference type="InterPro" id="IPR037069">
    <property type="entry name" value="AcylCoA_DH/ox_N_sf"/>
</dbReference>
<comment type="subunit">
    <text evidence="3">Homotetramer.</text>
</comment>
<dbReference type="Gene3D" id="2.40.110.10">
    <property type="entry name" value="Butyryl-CoA Dehydrogenase, subunit A, domain 2"/>
    <property type="match status" value="1"/>
</dbReference>
<evidence type="ECO:0000256" key="3">
    <source>
        <dbReference type="ARBA" id="ARBA00011881"/>
    </source>
</evidence>
<dbReference type="Pfam" id="PF12806">
    <property type="entry name" value="Acyl-CoA_dh_C"/>
    <property type="match status" value="1"/>
</dbReference>
<dbReference type="EMBL" id="VLLC01000002">
    <property type="protein sequence ID" value="TWI76750.1"/>
    <property type="molecule type" value="Genomic_DNA"/>
</dbReference>
<evidence type="ECO:0000259" key="9">
    <source>
        <dbReference type="Pfam" id="PF02770"/>
    </source>
</evidence>
<comment type="similarity">
    <text evidence="2 7">Belongs to the acyl-CoA dehydrogenase family.</text>
</comment>
<evidence type="ECO:0000256" key="4">
    <source>
        <dbReference type="ARBA" id="ARBA00022630"/>
    </source>
</evidence>
<dbReference type="Pfam" id="PF02770">
    <property type="entry name" value="Acyl-CoA_dh_M"/>
    <property type="match status" value="1"/>
</dbReference>
<organism evidence="12 13">
    <name type="scientific">Desulfobotulus alkaliphilus</name>
    <dbReference type="NCBI Taxonomy" id="622671"/>
    <lineage>
        <taxon>Bacteria</taxon>
        <taxon>Pseudomonadati</taxon>
        <taxon>Thermodesulfobacteriota</taxon>
        <taxon>Desulfobacteria</taxon>
        <taxon>Desulfobacterales</taxon>
        <taxon>Desulfobacteraceae</taxon>
        <taxon>Desulfobotulus</taxon>
    </lineage>
</organism>
<dbReference type="GO" id="GO:0003995">
    <property type="term" value="F:acyl-CoA dehydrogenase activity"/>
    <property type="evidence" value="ECO:0007669"/>
    <property type="project" value="InterPro"/>
</dbReference>
<dbReference type="PROSITE" id="PS00072">
    <property type="entry name" value="ACYL_COA_DH_1"/>
    <property type="match status" value="1"/>
</dbReference>
<dbReference type="InterPro" id="IPR009075">
    <property type="entry name" value="AcylCo_DH/oxidase_C"/>
</dbReference>
<dbReference type="RefSeq" id="WP_144681748.1">
    <property type="nucleotide sequence ID" value="NZ_VLLC01000002.1"/>
</dbReference>
<dbReference type="Proteomes" id="UP000318307">
    <property type="component" value="Unassembled WGS sequence"/>
</dbReference>
<dbReference type="InterPro" id="IPR006091">
    <property type="entry name" value="Acyl-CoA_Oxase/DH_mid-dom"/>
</dbReference>
<evidence type="ECO:0000313" key="12">
    <source>
        <dbReference type="EMBL" id="TWI76750.1"/>
    </source>
</evidence>
<keyword evidence="13" id="KW-1185">Reference proteome</keyword>
<dbReference type="GO" id="GO:0005886">
    <property type="term" value="C:plasma membrane"/>
    <property type="evidence" value="ECO:0007669"/>
    <property type="project" value="TreeGrafter"/>
</dbReference>
<dbReference type="Pfam" id="PF02771">
    <property type="entry name" value="Acyl-CoA_dh_N"/>
    <property type="match status" value="1"/>
</dbReference>
<dbReference type="SUPFAM" id="SSF56645">
    <property type="entry name" value="Acyl-CoA dehydrogenase NM domain-like"/>
    <property type="match status" value="1"/>
</dbReference>
<feature type="domain" description="Acyl-CoA dehydrogenase/oxidase C-terminal" evidence="8">
    <location>
        <begin position="290"/>
        <end position="459"/>
    </location>
</feature>
<feature type="domain" description="Acyl-CoA oxidase/dehydrogenase middle" evidence="9">
    <location>
        <begin position="167"/>
        <end position="275"/>
    </location>
</feature>
<dbReference type="InterPro" id="IPR013786">
    <property type="entry name" value="AcylCoA_DH/ox_N"/>
</dbReference>
<sequence>MVSELADRRDQEFMLFEMFNLGFYSENVKFSGFNEQACRMLLKEARKLAVNEILPTNKLADVENGHPEGVLFHKGEIRVPRSYHRPYRSYCEGGWLAMCDEEEWGGQGMPHLLAAACLELFMGANPSFLNYPGLTHGAGAIVREFGNERLQKRYLANLFSGKWAGTMCLTEAQAGSDVGALTTKAIKNDDGSYSIEGNKIFISGADSDLVENVIHPVLARVEGAPSGTKGISLFLVPKYRLSEDGRTTDIRNDVEITGIEEKMGMHGNVTCTVAFGAKGACRGELVGEENKGMKYMFLMMNEARQGAALQALGISSASYANAVRYARERVQGPDLKEAFSSDARPVPIIQHPDVRRQLLFMKAFIEGNRFLSYYLKWCHDRCIFVDSAGEREKYQGLIELLTPISKAYTTDKGIEITSAGIQVYGGYGFIEEYPQAQYYRDVRISSLYEGTNGIQAMDLLGRKLGMKKGRAFMDLMGEINATIVFVRENGLDEMADGLENALKKAGEAAVSVGGAAMGSRVLDAFAVAKPFLDILGDLMMAWGLAWRAALACSKLGSASGKDRLFYQGQIVTAKYYYGIHLPEALGKMDAVKKVTDAVMEMGEDCF</sequence>
<proteinExistence type="inferred from homology"/>
<dbReference type="OrthoDB" id="9765339at2"/>
<evidence type="ECO:0000256" key="1">
    <source>
        <dbReference type="ARBA" id="ARBA00001974"/>
    </source>
</evidence>
<keyword evidence="4 7" id="KW-0285">Flavoprotein</keyword>
<protein>
    <recommendedName>
        <fullName evidence="14">Alkylation response protein AidB-like acyl-CoA dehydrogenase</fullName>
    </recommendedName>
</protein>
<dbReference type="Pfam" id="PF00441">
    <property type="entry name" value="Acyl-CoA_dh_1"/>
    <property type="match status" value="1"/>
</dbReference>
<feature type="domain" description="Acetyl-CoA dehydrogenase-like C-terminal" evidence="11">
    <location>
        <begin position="475"/>
        <end position="601"/>
    </location>
</feature>
<dbReference type="InterPro" id="IPR036250">
    <property type="entry name" value="AcylCo_DH-like_C"/>
</dbReference>
<keyword evidence="6 7" id="KW-0560">Oxidoreductase</keyword>
<dbReference type="Gene3D" id="1.20.140.10">
    <property type="entry name" value="Butyryl-CoA Dehydrogenase, subunit A, domain 3"/>
    <property type="match status" value="1"/>
</dbReference>
<feature type="domain" description="Acyl-CoA dehydrogenase/oxidase N-terminal" evidence="10">
    <location>
        <begin position="39"/>
        <end position="162"/>
    </location>
</feature>
<evidence type="ECO:0000256" key="6">
    <source>
        <dbReference type="ARBA" id="ARBA00023002"/>
    </source>
</evidence>